<dbReference type="GO" id="GO:0003677">
    <property type="term" value="F:DNA binding"/>
    <property type="evidence" value="ECO:0007669"/>
    <property type="project" value="InterPro"/>
</dbReference>
<keyword evidence="6" id="KW-0812">Transmembrane</keyword>
<gene>
    <name evidence="9" type="ORF">D7I47_09765</name>
</gene>
<dbReference type="Proteomes" id="UP000278886">
    <property type="component" value="Chromosome"/>
</dbReference>
<accession>A0A387B837</accession>
<evidence type="ECO:0000256" key="5">
    <source>
        <dbReference type="SAM" id="MobiDB-lite"/>
    </source>
</evidence>
<feature type="transmembrane region" description="Helical" evidence="6">
    <location>
        <begin position="242"/>
        <end position="260"/>
    </location>
</feature>
<dbReference type="Pfam" id="PF01580">
    <property type="entry name" value="FtsK_SpoIIIE"/>
    <property type="match status" value="2"/>
</dbReference>
<feature type="transmembrane region" description="Helical" evidence="6">
    <location>
        <begin position="266"/>
        <end position="285"/>
    </location>
</feature>
<sequence>MKLKLTLQRPSGPEADIVVTADAGATVADVAAGIQARDPYLAKLGATSGGPVTLTVTDAGGTAPRVLDADFAIAEAAVGSGATISIVPEGTSVQPAKTAAAAKLVVVEGPDAGAEFALVPGTVFIGRDAASADLVLADSLVSKRHARVDVFSHAIRLVDLNSANGIEVDGGLVTRVDLEDGDTVRLGDTVLRAAISAPVAAAPSGPPPGPIAFNRSPRVESRYPGQEFAAPAPPAEQDAQPFPWLALVAPLAIGVVGIFFMNRNPAMLLLVLASPILMLGTWWTARSTRKRKRKLDIENFDARSEALEKTLAEEVERERAVRLAESPSTAEVYQQALELGPLLWTRRPEHWQFLSVNLGIGTMESRNRVTSSKEDTGLPEYVERVKKTQDAYRHIAGVPVTENLYFSGALGIAGPQPVAADAARGLIVQLAGLHSPAELVVAAVVSSTWTNEFEWLKWLPHTASPHSPLDAVHLANSQATGGALLSAIEELIATRAKDRELRGAKMLEKSALVAGASAGDGADEVAPPPAATPAVALLISDDAPVDRARLVQLAERAADAGVYPIWVSPAQAQLPAVARTYVAFGDDSTAQVGLVRLGDAITDVRTEPVTREQALWFARRLAPVTDAGALVEDSSDLPRSIMMLSLVGPSLATSPSAAVGRWRENDSIHDRSGGPLVRRRAGKLRAIVGSAGVDAMHLDLRTQGPHALVGGTTGSGKSEFLQAWVLGMAAEYSPDRVTFLFVDYKGGSAFADCVALPHCVGLVTDLSPHLVRRALTSLRAELHHREHLFNRKKAKDLLDLEKRGDPDAPPALVLVIDEFAALAGEVPEFVDGVVDIAQRGRSLGIHLIMATQRPAGVIKDNLRANTNLRIALRMADESDSMDVVGDKIAGTFDPSIPGRGIAKTGPGRLTPFQSAYAGGWTSDTPVAPSVEVAELRFGAEHQWEQPGKDEAVAAETQADPGPTDQARLVANLIAAAGEARIPAPRRPWLDELAPVFDLTRLHQRTDAELVLGVVDLPQLQRQQEVVFRPDVDGHIAYYGAGGAGKTVALRSLAAAAGITPRGGPVDVYGLDFGTGGLRMLEALPHVGSIVSGDDPERVVRLLRLLRDELERRSAAYTAVDAGSIVDYRRIAGMPEERRILLLVDNFPSFKNDFEIGATRAPWYGVFQQILGEGRGLGMHVAITADRPGSVPTGISSAFQRRVALRLADEGGYMLLDAPADILSASSPPGRAVIDGAEAQLAIVGGEVGVAEQAKAITALGEAIRRTGRAEAAEVGTLGTEIPAATLPSEVGGLPVLGVSDDTLQPVGFEPSGAIVLSGPPASGRTNALRWLIASVARAHPKIARYYFGSPRSEIGQRPGWEAKALTVEDAAALAKEVTATVAETGGDEKILVVIEQIGDFLSTSADSAMVEMIKAIKRSDHLLIAENESGGWGSSWPLLQEVKAARTGFLLQPESMEGDTILKTSLPRVSRGDFPPGRGFFIARGKAVRVQLPLAPD</sequence>
<protein>
    <submittedName>
        <fullName evidence="9">FHA domain-containing protein</fullName>
    </submittedName>
</protein>
<dbReference type="InterPro" id="IPR002543">
    <property type="entry name" value="FtsK_dom"/>
</dbReference>
<feature type="domain" description="FHA" evidence="7">
    <location>
        <begin position="123"/>
        <end position="173"/>
    </location>
</feature>
<dbReference type="InterPro" id="IPR008984">
    <property type="entry name" value="SMAD_FHA_dom_sf"/>
</dbReference>
<evidence type="ECO:0000256" key="2">
    <source>
        <dbReference type="ARBA" id="ARBA00022741"/>
    </source>
</evidence>
<dbReference type="PANTHER" id="PTHR22683">
    <property type="entry name" value="SPORULATION PROTEIN RELATED"/>
    <property type="match status" value="1"/>
</dbReference>
<dbReference type="PROSITE" id="PS50901">
    <property type="entry name" value="FTSK"/>
    <property type="match status" value="2"/>
</dbReference>
<dbReference type="CDD" id="cd00060">
    <property type="entry name" value="FHA"/>
    <property type="match status" value="1"/>
</dbReference>
<feature type="region of interest" description="Disordered" evidence="5">
    <location>
        <begin position="943"/>
        <end position="962"/>
    </location>
</feature>
<evidence type="ECO:0000259" key="7">
    <source>
        <dbReference type="PROSITE" id="PS50006"/>
    </source>
</evidence>
<keyword evidence="3 4" id="KW-0067">ATP-binding</keyword>
<feature type="domain" description="FtsK" evidence="8">
    <location>
        <begin position="693"/>
        <end position="881"/>
    </location>
</feature>
<feature type="binding site" evidence="4">
    <location>
        <begin position="711"/>
        <end position="718"/>
    </location>
    <ligand>
        <name>ATP</name>
        <dbReference type="ChEBI" id="CHEBI:30616"/>
    </ligand>
</feature>
<keyword evidence="6" id="KW-1133">Transmembrane helix</keyword>
<feature type="domain" description="FtsK" evidence="8">
    <location>
        <begin position="1022"/>
        <end position="1213"/>
    </location>
</feature>
<dbReference type="InterPro" id="IPR032030">
    <property type="entry name" value="YscD_cytoplasmic_dom"/>
</dbReference>
<evidence type="ECO:0000256" key="1">
    <source>
        <dbReference type="ARBA" id="ARBA00022553"/>
    </source>
</evidence>
<dbReference type="SUPFAM" id="SSF49879">
    <property type="entry name" value="SMAD/FHA domain"/>
    <property type="match status" value="1"/>
</dbReference>
<evidence type="ECO:0000256" key="6">
    <source>
        <dbReference type="SAM" id="Phobius"/>
    </source>
</evidence>
<dbReference type="CDD" id="cd01127">
    <property type="entry name" value="TrwB_TraG_TraD_VirD4"/>
    <property type="match status" value="1"/>
</dbReference>
<dbReference type="InterPro" id="IPR003593">
    <property type="entry name" value="AAA+_ATPase"/>
</dbReference>
<dbReference type="InterPro" id="IPR050206">
    <property type="entry name" value="FtsK/SpoIIIE/SftA"/>
</dbReference>
<dbReference type="PANTHER" id="PTHR22683:SF1">
    <property type="entry name" value="TYPE VII SECRETION SYSTEM PROTEIN ESSC"/>
    <property type="match status" value="1"/>
</dbReference>
<dbReference type="SMART" id="SM00382">
    <property type="entry name" value="AAA"/>
    <property type="match status" value="2"/>
</dbReference>
<dbReference type="SUPFAM" id="SSF52540">
    <property type="entry name" value="P-loop containing nucleoside triphosphate hydrolases"/>
    <property type="match status" value="2"/>
</dbReference>
<dbReference type="Gene3D" id="3.40.50.300">
    <property type="entry name" value="P-loop containing nucleotide triphosphate hydrolases"/>
    <property type="match status" value="4"/>
</dbReference>
<organism evidence="9 10">
    <name type="scientific">Protaetiibacter intestinalis</name>
    <dbReference type="NCBI Taxonomy" id="2419774"/>
    <lineage>
        <taxon>Bacteria</taxon>
        <taxon>Bacillati</taxon>
        <taxon>Actinomycetota</taxon>
        <taxon>Actinomycetes</taxon>
        <taxon>Micrococcales</taxon>
        <taxon>Microbacteriaceae</taxon>
        <taxon>Protaetiibacter</taxon>
    </lineage>
</organism>
<reference evidence="10" key="1">
    <citation type="submission" date="2018-09" db="EMBL/GenBank/DDBJ databases">
        <title>Genome sequencing of strain 2DFWR-13.</title>
        <authorList>
            <person name="Heo J."/>
            <person name="Kim S.-J."/>
            <person name="Kwon S.-W."/>
        </authorList>
    </citation>
    <scope>NUCLEOTIDE SEQUENCE [LARGE SCALE GENOMIC DNA]</scope>
    <source>
        <strain evidence="10">2DFWR-13</strain>
    </source>
</reference>
<dbReference type="KEGG" id="lyd:D7I47_09765"/>
<keyword evidence="6" id="KW-0472">Membrane</keyword>
<dbReference type="OrthoDB" id="9807790at2"/>
<dbReference type="GO" id="GO:0005524">
    <property type="term" value="F:ATP binding"/>
    <property type="evidence" value="ECO:0007669"/>
    <property type="project" value="UniProtKB-UniRule"/>
</dbReference>
<keyword evidence="1" id="KW-0597">Phosphoprotein</keyword>
<evidence type="ECO:0000259" key="8">
    <source>
        <dbReference type="PROSITE" id="PS50901"/>
    </source>
</evidence>
<keyword evidence="10" id="KW-1185">Reference proteome</keyword>
<dbReference type="Pfam" id="PF16697">
    <property type="entry name" value="Yop-YscD_cpl"/>
    <property type="match status" value="1"/>
</dbReference>
<keyword evidence="2 4" id="KW-0547">Nucleotide-binding</keyword>
<feature type="binding site" evidence="4">
    <location>
        <begin position="1039"/>
        <end position="1046"/>
    </location>
    <ligand>
        <name>ATP</name>
        <dbReference type="ChEBI" id="CHEBI:30616"/>
    </ligand>
</feature>
<dbReference type="EMBL" id="CP032630">
    <property type="protein sequence ID" value="AYF98517.1"/>
    <property type="molecule type" value="Genomic_DNA"/>
</dbReference>
<proteinExistence type="predicted"/>
<dbReference type="InterPro" id="IPR027417">
    <property type="entry name" value="P-loop_NTPase"/>
</dbReference>
<dbReference type="Gene3D" id="2.60.200.20">
    <property type="match status" value="1"/>
</dbReference>
<name>A0A387B837_9MICO</name>
<evidence type="ECO:0000256" key="4">
    <source>
        <dbReference type="PROSITE-ProRule" id="PRU00289"/>
    </source>
</evidence>
<dbReference type="PROSITE" id="PS50006">
    <property type="entry name" value="FHA_DOMAIN"/>
    <property type="match status" value="1"/>
</dbReference>
<evidence type="ECO:0000313" key="10">
    <source>
        <dbReference type="Proteomes" id="UP000278886"/>
    </source>
</evidence>
<evidence type="ECO:0000256" key="3">
    <source>
        <dbReference type="ARBA" id="ARBA00022840"/>
    </source>
</evidence>
<evidence type="ECO:0000313" key="9">
    <source>
        <dbReference type="EMBL" id="AYF98517.1"/>
    </source>
</evidence>
<dbReference type="SMART" id="SM00240">
    <property type="entry name" value="FHA"/>
    <property type="match status" value="1"/>
</dbReference>
<dbReference type="InterPro" id="IPR000253">
    <property type="entry name" value="FHA_dom"/>
</dbReference>